<reference evidence="9 10" key="1">
    <citation type="journal article" date="2011" name="J. Bacteriol.">
        <title>Genome sequence of 'Pedosphaera parvula' Ellin514, an aerobic Verrucomicrobial isolate from pasture soil.</title>
        <authorList>
            <person name="Kant R."/>
            <person name="van Passel M.W."/>
            <person name="Sangwan P."/>
            <person name="Palva A."/>
            <person name="Lucas S."/>
            <person name="Copeland A."/>
            <person name="Lapidus A."/>
            <person name="Glavina Del Rio T."/>
            <person name="Dalin E."/>
            <person name="Tice H."/>
            <person name="Bruce D."/>
            <person name="Goodwin L."/>
            <person name="Pitluck S."/>
            <person name="Chertkov O."/>
            <person name="Larimer F.W."/>
            <person name="Land M.L."/>
            <person name="Hauser L."/>
            <person name="Brettin T.S."/>
            <person name="Detter J.C."/>
            <person name="Han S."/>
            <person name="de Vos W.M."/>
            <person name="Janssen P.H."/>
            <person name="Smidt H."/>
        </authorList>
    </citation>
    <scope>NUCLEOTIDE SEQUENCE [LARGE SCALE GENOMIC DNA]</scope>
    <source>
        <strain evidence="9 10">Ellin514</strain>
    </source>
</reference>
<dbReference type="Proteomes" id="UP000003688">
    <property type="component" value="Unassembled WGS sequence"/>
</dbReference>
<feature type="transmembrane region" description="Helical" evidence="7">
    <location>
        <begin position="9"/>
        <end position="29"/>
    </location>
</feature>
<feature type="transmembrane region" description="Helical" evidence="7">
    <location>
        <begin position="184"/>
        <end position="204"/>
    </location>
</feature>
<feature type="transmembrane region" description="Helical" evidence="7">
    <location>
        <begin position="100"/>
        <end position="123"/>
    </location>
</feature>
<keyword evidence="6 7" id="KW-0472">Membrane</keyword>
<organism evidence="9 10">
    <name type="scientific">Pedosphaera parvula (strain Ellin514)</name>
    <dbReference type="NCBI Taxonomy" id="320771"/>
    <lineage>
        <taxon>Bacteria</taxon>
        <taxon>Pseudomonadati</taxon>
        <taxon>Verrucomicrobiota</taxon>
        <taxon>Pedosphaerae</taxon>
        <taxon>Pedosphaerales</taxon>
        <taxon>Pedosphaeraceae</taxon>
        <taxon>Pedosphaera</taxon>
    </lineage>
</organism>
<dbReference type="CDD" id="cd06261">
    <property type="entry name" value="TM_PBP2"/>
    <property type="match status" value="1"/>
</dbReference>
<evidence type="ECO:0000256" key="5">
    <source>
        <dbReference type="ARBA" id="ARBA00022989"/>
    </source>
</evidence>
<comment type="similarity">
    <text evidence="7">Belongs to the binding-protein-dependent transport system permease family.</text>
</comment>
<dbReference type="GO" id="GO:0055085">
    <property type="term" value="P:transmembrane transport"/>
    <property type="evidence" value="ECO:0007669"/>
    <property type="project" value="InterPro"/>
</dbReference>
<dbReference type="GO" id="GO:0005886">
    <property type="term" value="C:plasma membrane"/>
    <property type="evidence" value="ECO:0007669"/>
    <property type="project" value="UniProtKB-SubCell"/>
</dbReference>
<dbReference type="Pfam" id="PF19300">
    <property type="entry name" value="BPD_transp_1_N"/>
    <property type="match status" value="1"/>
</dbReference>
<name>B9XPR7_PEDPL</name>
<comment type="subcellular location">
    <subcellularLocation>
        <location evidence="1 7">Cell membrane</location>
        <topology evidence="1 7">Multi-pass membrane protein</topology>
    </subcellularLocation>
</comment>
<feature type="transmembrane region" description="Helical" evidence="7">
    <location>
        <begin position="135"/>
        <end position="164"/>
    </location>
</feature>
<dbReference type="SUPFAM" id="SSF161098">
    <property type="entry name" value="MetI-like"/>
    <property type="match status" value="1"/>
</dbReference>
<keyword evidence="3" id="KW-1003">Cell membrane</keyword>
<evidence type="ECO:0000256" key="2">
    <source>
        <dbReference type="ARBA" id="ARBA00022448"/>
    </source>
</evidence>
<proteinExistence type="inferred from homology"/>
<protein>
    <submittedName>
        <fullName evidence="9">Binding-protein-dependent transport systems inner membrane component</fullName>
    </submittedName>
</protein>
<dbReference type="OrthoDB" id="9773683at2"/>
<dbReference type="RefSeq" id="WP_007417803.1">
    <property type="nucleotide sequence ID" value="NZ_ABOX02000048.1"/>
</dbReference>
<dbReference type="InterPro" id="IPR035906">
    <property type="entry name" value="MetI-like_sf"/>
</dbReference>
<evidence type="ECO:0000256" key="1">
    <source>
        <dbReference type="ARBA" id="ARBA00004651"/>
    </source>
</evidence>
<accession>B9XPR7</accession>
<dbReference type="Gene3D" id="1.10.3720.10">
    <property type="entry name" value="MetI-like"/>
    <property type="match status" value="1"/>
</dbReference>
<evidence type="ECO:0000256" key="6">
    <source>
        <dbReference type="ARBA" id="ARBA00023136"/>
    </source>
</evidence>
<evidence type="ECO:0000313" key="10">
    <source>
        <dbReference type="Proteomes" id="UP000003688"/>
    </source>
</evidence>
<dbReference type="Pfam" id="PF00528">
    <property type="entry name" value="BPD_transp_1"/>
    <property type="match status" value="1"/>
</dbReference>
<dbReference type="EMBL" id="ABOX02000048">
    <property type="protein sequence ID" value="EEF58190.1"/>
    <property type="molecule type" value="Genomic_DNA"/>
</dbReference>
<comment type="caution">
    <text evidence="9">The sequence shown here is derived from an EMBL/GenBank/DDBJ whole genome shotgun (WGS) entry which is preliminary data.</text>
</comment>
<evidence type="ECO:0000256" key="3">
    <source>
        <dbReference type="ARBA" id="ARBA00022475"/>
    </source>
</evidence>
<dbReference type="PANTHER" id="PTHR43163:SF6">
    <property type="entry name" value="DIPEPTIDE TRANSPORT SYSTEM PERMEASE PROTEIN DPPB-RELATED"/>
    <property type="match status" value="1"/>
</dbReference>
<keyword evidence="4 7" id="KW-0812">Transmembrane</keyword>
<keyword evidence="5 7" id="KW-1133">Transmembrane helix</keyword>
<evidence type="ECO:0000256" key="4">
    <source>
        <dbReference type="ARBA" id="ARBA00022692"/>
    </source>
</evidence>
<dbReference type="InterPro" id="IPR045621">
    <property type="entry name" value="BPD_transp_1_N"/>
</dbReference>
<evidence type="ECO:0000259" key="8">
    <source>
        <dbReference type="PROSITE" id="PS50928"/>
    </source>
</evidence>
<evidence type="ECO:0000256" key="7">
    <source>
        <dbReference type="RuleBase" id="RU363032"/>
    </source>
</evidence>
<gene>
    <name evidence="9" type="ORF">Cflav_PD1390</name>
</gene>
<dbReference type="PROSITE" id="PS50928">
    <property type="entry name" value="ABC_TM1"/>
    <property type="match status" value="1"/>
</dbReference>
<sequence length="321" mass="35344" precursor="true">MLSFIIKRVLHLIPILLGVSLLTFLLMALTPGDYYTQLAQNPQISPEKVAQLRAERHLDKPWYIQYAYWLKGALQGNFGYSVAYKTSASDLIASRLWNTFLLSLCATVLAWCTAIPLGIWAAVKKDSWVDRLCSLIAFVGLSIPDVLLALLALMLAASTGWFPVGGSQSPLYDLMTPGQQFMDRIHHLILPTIVLAAGELAGIMRQMRSNLLDSLRAEFVTTARAKGVPEGWVIYKHVLRNAINPLLTIFGYSLAGLLSGAFIVENIMAWPGLGRLTIEALSAKDYFLVVDSVVMAAGLLVAGNFIADLLLAWSDPRIRLK</sequence>
<keyword evidence="2 7" id="KW-0813">Transport</keyword>
<evidence type="ECO:0000313" key="9">
    <source>
        <dbReference type="EMBL" id="EEF58190.1"/>
    </source>
</evidence>
<feature type="transmembrane region" description="Helical" evidence="7">
    <location>
        <begin position="293"/>
        <end position="313"/>
    </location>
</feature>
<keyword evidence="10" id="KW-1185">Reference proteome</keyword>
<dbReference type="PANTHER" id="PTHR43163">
    <property type="entry name" value="DIPEPTIDE TRANSPORT SYSTEM PERMEASE PROTEIN DPPB-RELATED"/>
    <property type="match status" value="1"/>
</dbReference>
<dbReference type="STRING" id="320771.Cflav_PD1390"/>
<dbReference type="AlphaFoldDB" id="B9XPR7"/>
<feature type="domain" description="ABC transmembrane type-1" evidence="8">
    <location>
        <begin position="96"/>
        <end position="311"/>
    </location>
</feature>
<dbReference type="InterPro" id="IPR000515">
    <property type="entry name" value="MetI-like"/>
</dbReference>
<feature type="transmembrane region" description="Helical" evidence="7">
    <location>
        <begin position="246"/>
        <end position="273"/>
    </location>
</feature>